<feature type="non-terminal residue" evidence="2">
    <location>
        <position position="88"/>
    </location>
</feature>
<evidence type="ECO:0000313" key="2">
    <source>
        <dbReference type="EMBL" id="CAF4329929.1"/>
    </source>
</evidence>
<reference evidence="2" key="1">
    <citation type="submission" date="2021-02" db="EMBL/GenBank/DDBJ databases">
        <authorList>
            <person name="Nowell W R."/>
        </authorList>
    </citation>
    <scope>NUCLEOTIDE SEQUENCE</scope>
</reference>
<evidence type="ECO:0000256" key="1">
    <source>
        <dbReference type="SAM" id="MobiDB-lite"/>
    </source>
</evidence>
<feature type="compositionally biased region" description="Basic and acidic residues" evidence="1">
    <location>
        <begin position="78"/>
        <end position="88"/>
    </location>
</feature>
<accession>A0A8S2U9A6</accession>
<dbReference type="EMBL" id="CAJOBH010041242">
    <property type="protein sequence ID" value="CAF4329929.1"/>
    <property type="molecule type" value="Genomic_DNA"/>
</dbReference>
<protein>
    <submittedName>
        <fullName evidence="2">Uncharacterized protein</fullName>
    </submittedName>
</protein>
<proteinExistence type="predicted"/>
<dbReference type="Proteomes" id="UP000681967">
    <property type="component" value="Unassembled WGS sequence"/>
</dbReference>
<sequence>VNETHIVHEKIQQNLTAADIQLDSQRESDHEEDEEVQHQPDQKLSSDPITIESPHITEQDLHESGSNFEPGTISSHQITERRPITEQV</sequence>
<name>A0A8S2U9A6_9BILA</name>
<feature type="region of interest" description="Disordered" evidence="1">
    <location>
        <begin position="17"/>
        <end position="88"/>
    </location>
</feature>
<feature type="non-terminal residue" evidence="2">
    <location>
        <position position="1"/>
    </location>
</feature>
<organism evidence="2 3">
    <name type="scientific">Rotaria magnacalcarata</name>
    <dbReference type="NCBI Taxonomy" id="392030"/>
    <lineage>
        <taxon>Eukaryota</taxon>
        <taxon>Metazoa</taxon>
        <taxon>Spiralia</taxon>
        <taxon>Gnathifera</taxon>
        <taxon>Rotifera</taxon>
        <taxon>Eurotatoria</taxon>
        <taxon>Bdelloidea</taxon>
        <taxon>Philodinida</taxon>
        <taxon>Philodinidae</taxon>
        <taxon>Rotaria</taxon>
    </lineage>
</organism>
<comment type="caution">
    <text evidence="2">The sequence shown here is derived from an EMBL/GenBank/DDBJ whole genome shotgun (WGS) entry which is preliminary data.</text>
</comment>
<feature type="compositionally biased region" description="Polar residues" evidence="1">
    <location>
        <begin position="64"/>
        <end position="77"/>
    </location>
</feature>
<gene>
    <name evidence="2" type="ORF">BYL167_LOCUS28643</name>
</gene>
<dbReference type="AlphaFoldDB" id="A0A8S2U9A6"/>
<evidence type="ECO:0000313" key="3">
    <source>
        <dbReference type="Proteomes" id="UP000681967"/>
    </source>
</evidence>